<dbReference type="PANTHER" id="PTHR42929:SF5">
    <property type="entry name" value="ABC TRANSPORTER PERMEASE PROTEIN"/>
    <property type="match status" value="1"/>
</dbReference>
<dbReference type="Proteomes" id="UP000001818">
    <property type="component" value="Chromosome"/>
</dbReference>
<dbReference type="GO" id="GO:0055085">
    <property type="term" value="P:transmembrane transport"/>
    <property type="evidence" value="ECO:0007669"/>
    <property type="project" value="InterPro"/>
</dbReference>
<feature type="transmembrane region" description="Helical" evidence="8">
    <location>
        <begin position="396"/>
        <end position="415"/>
    </location>
</feature>
<dbReference type="HOGENOM" id="CLU_021838_3_0_5"/>
<keyword evidence="7 8" id="KW-0472">Membrane</keyword>
<protein>
    <submittedName>
        <fullName evidence="10">Binding-protein-dependent transport systems inner membrane component</fullName>
    </submittedName>
</protein>
<feature type="transmembrane region" description="Helical" evidence="8">
    <location>
        <begin position="12"/>
        <end position="32"/>
    </location>
</feature>
<organism evidence="10 11">
    <name type="scientific">Rhodopseudomonas palustris (strain BisB5)</name>
    <dbReference type="NCBI Taxonomy" id="316057"/>
    <lineage>
        <taxon>Bacteria</taxon>
        <taxon>Pseudomonadati</taxon>
        <taxon>Pseudomonadota</taxon>
        <taxon>Alphaproteobacteria</taxon>
        <taxon>Hyphomicrobiales</taxon>
        <taxon>Nitrobacteraceae</taxon>
        <taxon>Rhodopseudomonas</taxon>
    </lineage>
</organism>
<feature type="transmembrane region" description="Helical" evidence="8">
    <location>
        <begin position="347"/>
        <end position="376"/>
    </location>
</feature>
<evidence type="ECO:0000256" key="7">
    <source>
        <dbReference type="ARBA" id="ARBA00023136"/>
    </source>
</evidence>
<evidence type="ECO:0000256" key="1">
    <source>
        <dbReference type="ARBA" id="ARBA00004651"/>
    </source>
</evidence>
<feature type="transmembrane region" description="Helical" evidence="8">
    <location>
        <begin position="463"/>
        <end position="486"/>
    </location>
</feature>
<dbReference type="Pfam" id="PF00528">
    <property type="entry name" value="BPD_transp_1"/>
    <property type="match status" value="2"/>
</dbReference>
<feature type="transmembrane region" description="Helical" evidence="8">
    <location>
        <begin position="64"/>
        <end position="86"/>
    </location>
</feature>
<proteinExistence type="inferred from homology"/>
<dbReference type="PANTHER" id="PTHR42929">
    <property type="entry name" value="INNER MEMBRANE ABC TRANSPORTER PERMEASE PROTEIN YDCU-RELATED-RELATED"/>
    <property type="match status" value="1"/>
</dbReference>
<dbReference type="Gene3D" id="1.10.3720.10">
    <property type="entry name" value="MetI-like"/>
    <property type="match status" value="2"/>
</dbReference>
<feature type="domain" description="ABC transmembrane type-1" evidence="9">
    <location>
        <begin position="65"/>
        <end position="269"/>
    </location>
</feature>
<feature type="transmembrane region" description="Helical" evidence="8">
    <location>
        <begin position="142"/>
        <end position="168"/>
    </location>
</feature>
<feature type="transmembrane region" description="Helical" evidence="8">
    <location>
        <begin position="295"/>
        <end position="320"/>
    </location>
</feature>
<evidence type="ECO:0000313" key="11">
    <source>
        <dbReference type="Proteomes" id="UP000001818"/>
    </source>
</evidence>
<comment type="subcellular location">
    <subcellularLocation>
        <location evidence="1 8">Cell membrane</location>
        <topology evidence="1 8">Multi-pass membrane protein</topology>
    </subcellularLocation>
</comment>
<keyword evidence="5 8" id="KW-0812">Transmembrane</keyword>
<gene>
    <name evidence="10" type="ordered locus">RPD_1033</name>
</gene>
<evidence type="ECO:0000256" key="6">
    <source>
        <dbReference type="ARBA" id="ARBA00022989"/>
    </source>
</evidence>
<keyword evidence="6 8" id="KW-1133">Transmembrane helix</keyword>
<evidence type="ECO:0000313" key="10">
    <source>
        <dbReference type="EMBL" id="ABE38271.1"/>
    </source>
</evidence>
<evidence type="ECO:0000259" key="9">
    <source>
        <dbReference type="PROSITE" id="PS50928"/>
    </source>
</evidence>
<feature type="transmembrane region" description="Helical" evidence="8">
    <location>
        <begin position="205"/>
        <end position="226"/>
    </location>
</feature>
<evidence type="ECO:0000256" key="4">
    <source>
        <dbReference type="ARBA" id="ARBA00022475"/>
    </source>
</evidence>
<feature type="transmembrane region" description="Helical" evidence="8">
    <location>
        <begin position="421"/>
        <end position="442"/>
    </location>
</feature>
<dbReference type="AlphaFoldDB" id="Q13CB8"/>
<dbReference type="eggNOG" id="COG1176">
    <property type="taxonomic scope" value="Bacteria"/>
</dbReference>
<comment type="similarity">
    <text evidence="2">Belongs to the binding-protein-dependent transport system permease family. CysTW subfamily.</text>
</comment>
<dbReference type="PROSITE" id="PS50928">
    <property type="entry name" value="ABC_TM1"/>
    <property type="match status" value="2"/>
</dbReference>
<reference evidence="10 11" key="1">
    <citation type="submission" date="2006-03" db="EMBL/GenBank/DDBJ databases">
        <title>Complete sequence of Rhodopseudomonas palustris BisB5.</title>
        <authorList>
            <consortium name="US DOE Joint Genome Institute"/>
            <person name="Copeland A."/>
            <person name="Lucas S."/>
            <person name="Lapidus A."/>
            <person name="Barry K."/>
            <person name="Detter J.C."/>
            <person name="Glavina del Rio T."/>
            <person name="Hammon N."/>
            <person name="Israni S."/>
            <person name="Dalin E."/>
            <person name="Tice H."/>
            <person name="Pitluck S."/>
            <person name="Chain P."/>
            <person name="Malfatti S."/>
            <person name="Shin M."/>
            <person name="Vergez L."/>
            <person name="Schmutz J."/>
            <person name="Larimer F."/>
            <person name="Land M."/>
            <person name="Hauser L."/>
            <person name="Pelletier D.A."/>
            <person name="Kyrpides N."/>
            <person name="Lykidis A."/>
            <person name="Oda Y."/>
            <person name="Harwood C.S."/>
            <person name="Richardson P."/>
        </authorList>
    </citation>
    <scope>NUCLEOTIDE SEQUENCE [LARGE SCALE GENOMIC DNA]</scope>
    <source>
        <strain evidence="10 11">BisB5</strain>
    </source>
</reference>
<dbReference type="eggNOG" id="COG1177">
    <property type="taxonomic scope" value="Bacteria"/>
</dbReference>
<dbReference type="InterPro" id="IPR035906">
    <property type="entry name" value="MetI-like_sf"/>
</dbReference>
<name>Q13CB8_RHOPS</name>
<dbReference type="EMBL" id="CP000283">
    <property type="protein sequence ID" value="ABE38271.1"/>
    <property type="molecule type" value="Genomic_DNA"/>
</dbReference>
<dbReference type="GO" id="GO:0005886">
    <property type="term" value="C:plasma membrane"/>
    <property type="evidence" value="ECO:0007669"/>
    <property type="project" value="UniProtKB-SubCell"/>
</dbReference>
<accession>Q13CB8</accession>
<feature type="transmembrane region" description="Helical" evidence="8">
    <location>
        <begin position="98"/>
        <end position="122"/>
    </location>
</feature>
<feature type="transmembrane region" description="Helical" evidence="8">
    <location>
        <begin position="246"/>
        <end position="267"/>
    </location>
</feature>
<keyword evidence="3 8" id="KW-0813">Transport</keyword>
<dbReference type="SUPFAM" id="SSF161098">
    <property type="entry name" value="MetI-like"/>
    <property type="match status" value="2"/>
</dbReference>
<evidence type="ECO:0000256" key="3">
    <source>
        <dbReference type="ARBA" id="ARBA00022448"/>
    </source>
</evidence>
<feature type="domain" description="ABC transmembrane type-1" evidence="9">
    <location>
        <begin position="351"/>
        <end position="539"/>
    </location>
</feature>
<evidence type="ECO:0000256" key="2">
    <source>
        <dbReference type="ARBA" id="ARBA00007069"/>
    </source>
</evidence>
<dbReference type="InterPro" id="IPR000515">
    <property type="entry name" value="MetI-like"/>
</dbReference>
<evidence type="ECO:0000256" key="8">
    <source>
        <dbReference type="RuleBase" id="RU363032"/>
    </source>
</evidence>
<dbReference type="STRING" id="316057.RPD_1033"/>
<keyword evidence="4" id="KW-1003">Cell membrane</keyword>
<dbReference type="CDD" id="cd06261">
    <property type="entry name" value="TM_PBP2"/>
    <property type="match status" value="2"/>
</dbReference>
<evidence type="ECO:0000256" key="5">
    <source>
        <dbReference type="ARBA" id="ARBA00022692"/>
    </source>
</evidence>
<dbReference type="KEGG" id="rpd:RPD_1033"/>
<sequence>MNPARNPNGLSVLVGIQLMLPTAAFLALFFVWPTILIVSQSLLGEGGWLSQYTMFLSSAGYVRILLRTLVMAGLVSTLCLIIAYPYAYLMSQVRGNMLTVLMGVVLISFFTSVMVRSFAWIVVMQRNGIVDRLAQSLGFDSLVLRGSTLGVTIAMVQIMLPFMIFPLYSTMVGIDRRLNVASKSLGANGWTTFWRVYWPLSLPGVVSGWVIVFITSLGFYVIPGLVGSPQEQLLSQLIYTLINTVLNLPLASAASMLLLLMALAVVLPAMSRFDVAAGVTARAGQVNDTTDRRSAWLYVWAIVVGVALLLPSLVVIPLSFPGNASFAFPPTSWSTRWYERFFSSDEWFGALLASLQVAVITMVLAVVLSVSAALAIRRLPPSFRIVLRSFVMAPRIVPGIIIAIAIYGLFLSWGLTATTAGFVIAHTVLALPFSFIPTMTALEQFDTRLEQASASLGAGRTKTLFRVMLPLISPGLLTGGLFAFVISFDEVVVSLFISGTELRTLPVQMYRSVATDIDPTIAAASTMLLLLTMVLVIGSSMLSKKFQRAP</sequence>
<feature type="transmembrane region" description="Helical" evidence="8">
    <location>
        <begin position="521"/>
        <end position="542"/>
    </location>
</feature>
<dbReference type="BioCyc" id="RPAL316057:RPD_RS05250-MONOMER"/>